<evidence type="ECO:0000256" key="1">
    <source>
        <dbReference type="SAM" id="MobiDB-lite"/>
    </source>
</evidence>
<feature type="non-terminal residue" evidence="2">
    <location>
        <position position="1"/>
    </location>
</feature>
<proteinExistence type="predicted"/>
<protein>
    <submittedName>
        <fullName evidence="2">Uncharacterized protein</fullName>
    </submittedName>
</protein>
<keyword evidence="3" id="KW-1185">Reference proteome</keyword>
<feature type="compositionally biased region" description="Basic and acidic residues" evidence="1">
    <location>
        <begin position="1"/>
        <end position="16"/>
    </location>
</feature>
<feature type="region of interest" description="Disordered" evidence="1">
    <location>
        <begin position="1"/>
        <end position="99"/>
    </location>
</feature>
<reference evidence="2 3" key="1">
    <citation type="journal article" date="2012" name="Genome Biol.">
        <title>Genome and low-iron response of an oceanic diatom adapted to chronic iron limitation.</title>
        <authorList>
            <person name="Lommer M."/>
            <person name="Specht M."/>
            <person name="Roy A.S."/>
            <person name="Kraemer L."/>
            <person name="Andreson R."/>
            <person name="Gutowska M.A."/>
            <person name="Wolf J."/>
            <person name="Bergner S.V."/>
            <person name="Schilhabel M.B."/>
            <person name="Klostermeier U.C."/>
            <person name="Beiko R.G."/>
            <person name="Rosenstiel P."/>
            <person name="Hippler M."/>
            <person name="Laroche J."/>
        </authorList>
    </citation>
    <scope>NUCLEOTIDE SEQUENCE [LARGE SCALE GENOMIC DNA]</scope>
    <source>
        <strain evidence="2 3">CCMP1005</strain>
    </source>
</reference>
<dbReference type="Proteomes" id="UP000266841">
    <property type="component" value="Unassembled WGS sequence"/>
</dbReference>
<organism evidence="2 3">
    <name type="scientific">Thalassiosira oceanica</name>
    <name type="common">Marine diatom</name>
    <dbReference type="NCBI Taxonomy" id="159749"/>
    <lineage>
        <taxon>Eukaryota</taxon>
        <taxon>Sar</taxon>
        <taxon>Stramenopiles</taxon>
        <taxon>Ochrophyta</taxon>
        <taxon>Bacillariophyta</taxon>
        <taxon>Coscinodiscophyceae</taxon>
        <taxon>Thalassiosirophycidae</taxon>
        <taxon>Thalassiosirales</taxon>
        <taxon>Thalassiosiraceae</taxon>
        <taxon>Thalassiosira</taxon>
    </lineage>
</organism>
<sequence length="99" mass="10949">HAHGEYRHHIYTEPRLQKLQPRLVREHARTEKGETSVAEHDGSPAGPQLSEREETRGQGWRQSKVGPAGQEQSQAMGVDHLARRLGGAPAASAEDFPTH</sequence>
<dbReference type="EMBL" id="AGNL01033914">
    <property type="protein sequence ID" value="EJK55492.1"/>
    <property type="molecule type" value="Genomic_DNA"/>
</dbReference>
<feature type="compositionally biased region" description="Basic and acidic residues" evidence="1">
    <location>
        <begin position="23"/>
        <end position="42"/>
    </location>
</feature>
<comment type="caution">
    <text evidence="2">The sequence shown here is derived from an EMBL/GenBank/DDBJ whole genome shotgun (WGS) entry which is preliminary data.</text>
</comment>
<name>K0S9Q2_THAOC</name>
<gene>
    <name evidence="2" type="ORF">THAOC_24775</name>
</gene>
<dbReference type="AlphaFoldDB" id="K0S9Q2"/>
<evidence type="ECO:0000313" key="3">
    <source>
        <dbReference type="Proteomes" id="UP000266841"/>
    </source>
</evidence>
<evidence type="ECO:0000313" key="2">
    <source>
        <dbReference type="EMBL" id="EJK55492.1"/>
    </source>
</evidence>
<accession>K0S9Q2</accession>